<protein>
    <submittedName>
        <fullName evidence="1">Polyprotein</fullName>
    </submittedName>
</protein>
<dbReference type="AlphaFoldDB" id="A0A1D6E4H0"/>
<proteinExistence type="predicted"/>
<dbReference type="PANTHER" id="PTHR34194">
    <property type="entry name" value="F14J8.16 PROTEIN"/>
    <property type="match status" value="1"/>
</dbReference>
<name>A0A1D6E4H0_MAIZE</name>
<accession>A0A1D6E4H0</accession>
<dbReference type="EMBL" id="CM007648">
    <property type="protein sequence ID" value="ONM15408.1"/>
    <property type="molecule type" value="Genomic_DNA"/>
</dbReference>
<organism evidence="1">
    <name type="scientific">Zea mays</name>
    <name type="common">Maize</name>
    <dbReference type="NCBI Taxonomy" id="4577"/>
    <lineage>
        <taxon>Eukaryota</taxon>
        <taxon>Viridiplantae</taxon>
        <taxon>Streptophyta</taxon>
        <taxon>Embryophyta</taxon>
        <taxon>Tracheophyta</taxon>
        <taxon>Spermatophyta</taxon>
        <taxon>Magnoliopsida</taxon>
        <taxon>Liliopsida</taxon>
        <taxon>Poales</taxon>
        <taxon>Poaceae</taxon>
        <taxon>PACMAD clade</taxon>
        <taxon>Panicoideae</taxon>
        <taxon>Andropogonodae</taxon>
        <taxon>Andropogoneae</taxon>
        <taxon>Tripsacinae</taxon>
        <taxon>Zea</taxon>
    </lineage>
</organism>
<dbReference type="PANTHER" id="PTHR34194:SF30">
    <property type="entry name" value="POLYPROTEIN"/>
    <property type="match status" value="1"/>
</dbReference>
<dbReference type="ExpressionAtlas" id="A0A1D6E4H0">
    <property type="expression patterns" value="baseline and differential"/>
</dbReference>
<reference evidence="1" key="1">
    <citation type="submission" date="2015-12" db="EMBL/GenBank/DDBJ databases">
        <title>Update maize B73 reference genome by single molecule sequencing technologies.</title>
        <authorList>
            <consortium name="Maize Genome Sequencing Project"/>
            <person name="Ware D."/>
        </authorList>
    </citation>
    <scope>NUCLEOTIDE SEQUENCE [LARGE SCALE GENOMIC DNA]</scope>
    <source>
        <tissue evidence="1">Seedling</tissue>
    </source>
</reference>
<gene>
    <name evidence="1" type="ORF">ZEAMMB73_Zm00001d002814</name>
</gene>
<evidence type="ECO:0000313" key="1">
    <source>
        <dbReference type="EMBL" id="ONM15408.1"/>
    </source>
</evidence>
<sequence length="142" mass="17087">MSCNVISTVICIFYLFSIMLKLFLTLYSCFCKCYSQELQGVIWPPHINERPNSVFKEKLIEFLIKPFTQEEYDRYFALASDRIPMVKERRTRNTVAYYHWTHEMSKSYFDRYPDLAQQFSLQRNNYTNGLALLRGLFFWLQG</sequence>